<dbReference type="Gene3D" id="1.20.1600.10">
    <property type="entry name" value="Outer membrane efflux proteins (OEP)"/>
    <property type="match status" value="1"/>
</dbReference>
<keyword evidence="7" id="KW-0998">Cell outer membrane</keyword>
<dbReference type="GO" id="GO:0009279">
    <property type="term" value="C:cell outer membrane"/>
    <property type="evidence" value="ECO:0007669"/>
    <property type="project" value="UniProtKB-SubCell"/>
</dbReference>
<dbReference type="PANTHER" id="PTHR30026">
    <property type="entry name" value="OUTER MEMBRANE PROTEIN TOLC"/>
    <property type="match status" value="1"/>
</dbReference>
<dbReference type="EMBL" id="CP007243">
    <property type="protein sequence ID" value="AIA31244.1"/>
    <property type="molecule type" value="Genomic_DNA"/>
</dbReference>
<evidence type="ECO:0000256" key="2">
    <source>
        <dbReference type="ARBA" id="ARBA00007613"/>
    </source>
</evidence>
<sequence>MNLHRILFLITLIVLECSGFAWAADPASQKNLDRPPKVLGLNDAIFFGLTHHPKIFMFRHQVQKAKAAVQIANAHFLPNVGAGALFGAGEPGVGNRPFNNAYAYSGFLPVTYGVLGPYGHNANLSMAQTAMASLGVTQLLYDFGKYEHLTRSRKELTKASVDNLLTRDAWVILQVKEAYYHVILDRKLIEVYQKNLEQRQMVRDLTRSLYRANYKSRLDYDLAVVDLEKAKALLVNEQNDLESQIARLNEAMGLGKKSRKNYRLKDRAPDNFVPVPLEELISTGIQKRPELLSTTHRYHAGVEKTASEKAKHYPYISAFGNYGYLGNMVTGQSYSPGLWTGGAMINVPIYTGGMIRGMVARAREATLTSQYHEQDWRIRIRLQVTQAYDRVRADAADIVAYTKAVKEAKLALLLANKKYEANLISIVQLTLAEVYLLDAEASLAIAEYHMGVDQAALRFTTGIDYPEYVTMTGQVRDSRVKTSLDSRIPQ</sequence>
<dbReference type="GO" id="GO:1990281">
    <property type="term" value="C:efflux pump complex"/>
    <property type="evidence" value="ECO:0007669"/>
    <property type="project" value="TreeGrafter"/>
</dbReference>
<evidence type="ECO:0000313" key="11">
    <source>
        <dbReference type="Proteomes" id="UP000027059"/>
    </source>
</evidence>
<dbReference type="SUPFAM" id="SSF56954">
    <property type="entry name" value="Outer membrane efflux proteins (OEP)"/>
    <property type="match status" value="1"/>
</dbReference>
<dbReference type="KEGG" id="lfp:Y981_12370"/>
<keyword evidence="8" id="KW-0175">Coiled coil</keyword>
<comment type="subcellular location">
    <subcellularLocation>
        <location evidence="1">Cell outer membrane</location>
    </subcellularLocation>
</comment>
<feature type="signal peptide" evidence="9">
    <location>
        <begin position="1"/>
        <end position="23"/>
    </location>
</feature>
<evidence type="ECO:0000256" key="8">
    <source>
        <dbReference type="SAM" id="Coils"/>
    </source>
</evidence>
<evidence type="ECO:0000256" key="5">
    <source>
        <dbReference type="ARBA" id="ARBA00022692"/>
    </source>
</evidence>
<dbReference type="PANTHER" id="PTHR30026:SF20">
    <property type="entry name" value="OUTER MEMBRANE PROTEIN TOLC"/>
    <property type="match status" value="1"/>
</dbReference>
<keyword evidence="9" id="KW-0732">Signal</keyword>
<evidence type="ECO:0000256" key="9">
    <source>
        <dbReference type="SAM" id="SignalP"/>
    </source>
</evidence>
<gene>
    <name evidence="10" type="ORF">Y981_12370</name>
</gene>
<evidence type="ECO:0000256" key="3">
    <source>
        <dbReference type="ARBA" id="ARBA00022448"/>
    </source>
</evidence>
<dbReference type="InterPro" id="IPR003423">
    <property type="entry name" value="OMP_efflux"/>
</dbReference>
<dbReference type="GO" id="GO:0015288">
    <property type="term" value="F:porin activity"/>
    <property type="evidence" value="ECO:0007669"/>
    <property type="project" value="TreeGrafter"/>
</dbReference>
<evidence type="ECO:0000313" key="10">
    <source>
        <dbReference type="EMBL" id="AIA31244.1"/>
    </source>
</evidence>
<keyword evidence="11" id="KW-1185">Reference proteome</keyword>
<organism evidence="10 11">
    <name type="scientific">Leptospirillum ferriphilum YSK</name>
    <dbReference type="NCBI Taxonomy" id="1441628"/>
    <lineage>
        <taxon>Bacteria</taxon>
        <taxon>Pseudomonadati</taxon>
        <taxon>Nitrospirota</taxon>
        <taxon>Nitrospiria</taxon>
        <taxon>Nitrospirales</taxon>
        <taxon>Nitrospiraceae</taxon>
        <taxon>Leptospirillum</taxon>
    </lineage>
</organism>
<dbReference type="OrthoDB" id="9814032at2"/>
<evidence type="ECO:0000256" key="1">
    <source>
        <dbReference type="ARBA" id="ARBA00004442"/>
    </source>
</evidence>
<dbReference type="GO" id="GO:0015562">
    <property type="term" value="F:efflux transmembrane transporter activity"/>
    <property type="evidence" value="ECO:0007669"/>
    <property type="project" value="InterPro"/>
</dbReference>
<keyword evidence="4" id="KW-1134">Transmembrane beta strand</keyword>
<keyword evidence="5" id="KW-0812">Transmembrane</keyword>
<feature type="chain" id="PRO_5001584915" evidence="9">
    <location>
        <begin position="24"/>
        <end position="490"/>
    </location>
</feature>
<evidence type="ECO:0000256" key="7">
    <source>
        <dbReference type="ARBA" id="ARBA00023237"/>
    </source>
</evidence>
<evidence type="ECO:0000256" key="6">
    <source>
        <dbReference type="ARBA" id="ARBA00023136"/>
    </source>
</evidence>
<reference evidence="10 11" key="2">
    <citation type="journal article" date="2015" name="Biomed. Res. Int.">
        <title>Effects of Arsenite Resistance on the Growth and Functional Gene Expression of Leptospirillum ferriphilum and Acidithiobacillus thiooxidans in Pure Culture and Coculture.</title>
        <authorList>
            <person name="Jiang H."/>
            <person name="Liang Y."/>
            <person name="Yin H."/>
            <person name="Xiao Y."/>
            <person name="Guo X."/>
            <person name="Xu Y."/>
            <person name="Hu Q."/>
            <person name="Liu H."/>
            <person name="Liu X."/>
        </authorList>
    </citation>
    <scope>NUCLEOTIDE SEQUENCE [LARGE SCALE GENOMIC DNA]</scope>
    <source>
        <strain evidence="10 11">YSK</strain>
    </source>
</reference>
<keyword evidence="6" id="KW-0472">Membrane</keyword>
<dbReference type="HOGENOM" id="CLU_012817_10_6_0"/>
<accession>A0A059XRR4</accession>
<comment type="similarity">
    <text evidence="2">Belongs to the outer membrane factor (OMF) (TC 1.B.17) family.</text>
</comment>
<reference evidence="11" key="1">
    <citation type="submission" date="2014-02" db="EMBL/GenBank/DDBJ databases">
        <title>Complete genome sequence and comparative genomic analysis of the nitrogen-fixing bacterium Leptospirillum ferriphilum YSK.</title>
        <authorList>
            <person name="Guo X."/>
            <person name="Yin H."/>
            <person name="Liang Y."/>
            <person name="Hu Q."/>
            <person name="Ma L."/>
            <person name="Xiao Y."/>
            <person name="Zhang X."/>
            <person name="Qiu G."/>
            <person name="Liu X."/>
        </authorList>
    </citation>
    <scope>NUCLEOTIDE SEQUENCE [LARGE SCALE GENOMIC DNA]</scope>
    <source>
        <strain evidence="11">YSK</strain>
    </source>
</reference>
<proteinExistence type="inferred from homology"/>
<dbReference type="AlphaFoldDB" id="A0A059XRR4"/>
<name>A0A059XRR4_9BACT</name>
<dbReference type="InterPro" id="IPR051906">
    <property type="entry name" value="TolC-like"/>
</dbReference>
<dbReference type="Pfam" id="PF02321">
    <property type="entry name" value="OEP"/>
    <property type="match status" value="2"/>
</dbReference>
<evidence type="ECO:0000256" key="4">
    <source>
        <dbReference type="ARBA" id="ARBA00022452"/>
    </source>
</evidence>
<feature type="coiled-coil region" evidence="8">
    <location>
        <begin position="224"/>
        <end position="251"/>
    </location>
</feature>
<protein>
    <submittedName>
        <fullName evidence="10">Transporter</fullName>
    </submittedName>
</protein>
<keyword evidence="3" id="KW-0813">Transport</keyword>
<dbReference type="Proteomes" id="UP000027059">
    <property type="component" value="Chromosome"/>
</dbReference>
<dbReference type="RefSeq" id="WP_014962073.1">
    <property type="nucleotide sequence ID" value="NZ_CP007243.1"/>
</dbReference>